<evidence type="ECO:0000313" key="7">
    <source>
        <dbReference type="EMBL" id="KSU88751.1"/>
    </source>
</evidence>
<reference evidence="7 8" key="1">
    <citation type="submission" date="2015-11" db="EMBL/GenBank/DDBJ databases">
        <title>Bacillus caseinolyticus sp nov.</title>
        <authorList>
            <person name="Dastager S.G."/>
            <person name="Mawlankar R."/>
        </authorList>
    </citation>
    <scope>NUCLEOTIDE SEQUENCE [LARGE SCALE GENOMIC DNA]</scope>
    <source>
        <strain evidence="7 8">SGD-V-76</strain>
    </source>
</reference>
<dbReference type="GO" id="GO:0009229">
    <property type="term" value="P:thiamine diphosphate biosynthetic process"/>
    <property type="evidence" value="ECO:0007669"/>
    <property type="project" value="UniProtKB-UniPathway"/>
</dbReference>
<dbReference type="GO" id="GO:0009228">
    <property type="term" value="P:thiamine biosynthetic process"/>
    <property type="evidence" value="ECO:0007669"/>
    <property type="project" value="UniProtKB-KW"/>
</dbReference>
<feature type="domain" description="FAD dependent oxidoreductase" evidence="6">
    <location>
        <begin position="6"/>
        <end position="350"/>
    </location>
</feature>
<dbReference type="UniPathway" id="UPA00060"/>
<comment type="caution">
    <text evidence="7">The sequence shown here is derived from an EMBL/GenBank/DDBJ whole genome shotgun (WGS) entry which is preliminary data.</text>
</comment>
<dbReference type="EMBL" id="LNQP01000016">
    <property type="protein sequence ID" value="KSU88751.1"/>
    <property type="molecule type" value="Genomic_DNA"/>
</dbReference>
<sequence>MEAHYDALVIGGGVIGASTAYQLSKMGYKVAILEKNQIGCEASGAAAGILGAQAEIDEEGPLLELAIRSRALFPNLVAELKEKTNIDVELIQKGLLKVATTEAEANVLQDKAERHRRWDSDVRWLSPDAASEAEPLLTPDTYGAISIPKDGQLMPAKLTHALAHGALYHQAAIYENCHVHHFIYDNKKVVGVRTSAGNFYSDQVMVSAGAWTKELVAAIHPKHLFPIKGECISLTTNQPSIQKTIFLDEGFYIVPKAGGRVVIGATKRAHDYTKHVSAEAIEFLISKAISLVPSLANASFEKAWAGLRPQTVDGWPYLGQHPELDNVYLACGHYRNGILLSAITGKIMAEQMMGEHPKHSFFTAFRLQREMEGTY</sequence>
<dbReference type="EC" id="1.4.3.19" evidence="5"/>
<dbReference type="SUPFAM" id="SSF54373">
    <property type="entry name" value="FAD-linked reductases, C-terminal domain"/>
    <property type="match status" value="1"/>
</dbReference>
<evidence type="ECO:0000259" key="6">
    <source>
        <dbReference type="Pfam" id="PF01266"/>
    </source>
</evidence>
<evidence type="ECO:0000256" key="1">
    <source>
        <dbReference type="ARBA" id="ARBA00004948"/>
    </source>
</evidence>
<name>A0A0V8JNW3_9BACI</name>
<dbReference type="Proteomes" id="UP000053681">
    <property type="component" value="Unassembled WGS sequence"/>
</dbReference>
<dbReference type="GO" id="GO:0043799">
    <property type="term" value="F:glycine oxidase activity"/>
    <property type="evidence" value="ECO:0007669"/>
    <property type="project" value="UniProtKB-EC"/>
</dbReference>
<dbReference type="Gene3D" id="3.50.50.60">
    <property type="entry name" value="FAD/NAD(P)-binding domain"/>
    <property type="match status" value="1"/>
</dbReference>
<dbReference type="PANTHER" id="PTHR13847:SF289">
    <property type="entry name" value="GLYCINE OXIDASE"/>
    <property type="match status" value="1"/>
</dbReference>
<dbReference type="GeneID" id="93681008"/>
<evidence type="ECO:0000256" key="2">
    <source>
        <dbReference type="ARBA" id="ARBA00022977"/>
    </source>
</evidence>
<accession>A0A0V8JNW3</accession>
<evidence type="ECO:0000256" key="3">
    <source>
        <dbReference type="ARBA" id="ARBA00023002"/>
    </source>
</evidence>
<dbReference type="AlphaFoldDB" id="A0A0V8JNW3"/>
<keyword evidence="3" id="KW-0560">Oxidoreductase</keyword>
<dbReference type="GO" id="GO:0005737">
    <property type="term" value="C:cytoplasm"/>
    <property type="evidence" value="ECO:0007669"/>
    <property type="project" value="TreeGrafter"/>
</dbReference>
<dbReference type="InterPro" id="IPR036188">
    <property type="entry name" value="FAD/NAD-bd_sf"/>
</dbReference>
<dbReference type="NCBIfam" id="TIGR02352">
    <property type="entry name" value="thiamin_ThiO"/>
    <property type="match status" value="1"/>
</dbReference>
<evidence type="ECO:0000256" key="5">
    <source>
        <dbReference type="ARBA" id="ARBA00050018"/>
    </source>
</evidence>
<comment type="pathway">
    <text evidence="1">Cofactor biosynthesis; thiamine diphosphate biosynthesis.</text>
</comment>
<keyword evidence="2" id="KW-0784">Thiamine biosynthesis</keyword>
<evidence type="ECO:0000313" key="8">
    <source>
        <dbReference type="Proteomes" id="UP000053681"/>
    </source>
</evidence>
<dbReference type="Pfam" id="PF01266">
    <property type="entry name" value="DAO"/>
    <property type="match status" value="1"/>
</dbReference>
<protein>
    <recommendedName>
        <fullName evidence="5">glycine oxidase</fullName>
        <ecNumber evidence="5">1.4.3.19</ecNumber>
    </recommendedName>
</protein>
<organism evidence="7 8">
    <name type="scientific">Priestia veravalensis</name>
    <dbReference type="NCBI Taxonomy" id="1414648"/>
    <lineage>
        <taxon>Bacteria</taxon>
        <taxon>Bacillati</taxon>
        <taxon>Bacillota</taxon>
        <taxon>Bacilli</taxon>
        <taxon>Bacillales</taxon>
        <taxon>Bacillaceae</taxon>
        <taxon>Priestia</taxon>
    </lineage>
</organism>
<gene>
    <name evidence="7" type="ORF">AS180_06315</name>
</gene>
<evidence type="ECO:0000256" key="4">
    <source>
        <dbReference type="ARBA" id="ARBA00049872"/>
    </source>
</evidence>
<dbReference type="InterPro" id="IPR012727">
    <property type="entry name" value="Gly_oxidase_ThiO"/>
</dbReference>
<comment type="catalytic activity">
    <reaction evidence="4">
        <text>glycine + O2 + H2O = glyoxylate + H2O2 + NH4(+)</text>
        <dbReference type="Rhea" id="RHEA:11532"/>
        <dbReference type="ChEBI" id="CHEBI:15377"/>
        <dbReference type="ChEBI" id="CHEBI:15379"/>
        <dbReference type="ChEBI" id="CHEBI:16240"/>
        <dbReference type="ChEBI" id="CHEBI:28938"/>
        <dbReference type="ChEBI" id="CHEBI:36655"/>
        <dbReference type="ChEBI" id="CHEBI:57305"/>
        <dbReference type="EC" id="1.4.3.19"/>
    </reaction>
</comment>
<dbReference type="PANTHER" id="PTHR13847">
    <property type="entry name" value="SARCOSINE DEHYDROGENASE-RELATED"/>
    <property type="match status" value="1"/>
</dbReference>
<dbReference type="SUPFAM" id="SSF51905">
    <property type="entry name" value="FAD/NAD(P)-binding domain"/>
    <property type="match status" value="1"/>
</dbReference>
<keyword evidence="8" id="KW-1185">Reference proteome</keyword>
<dbReference type="GO" id="GO:0050660">
    <property type="term" value="F:flavin adenine dinucleotide binding"/>
    <property type="evidence" value="ECO:0007669"/>
    <property type="project" value="InterPro"/>
</dbReference>
<proteinExistence type="predicted"/>
<dbReference type="Gene3D" id="3.30.9.10">
    <property type="entry name" value="D-Amino Acid Oxidase, subunit A, domain 2"/>
    <property type="match status" value="1"/>
</dbReference>
<dbReference type="InterPro" id="IPR006076">
    <property type="entry name" value="FAD-dep_OxRdtase"/>
</dbReference>
<dbReference type="RefSeq" id="WP_025907818.1">
    <property type="nucleotide sequence ID" value="NZ_KQ758635.1"/>
</dbReference>